<dbReference type="Proteomes" id="UP000195975">
    <property type="component" value="Unassembled WGS sequence"/>
</dbReference>
<reference evidence="2" key="1">
    <citation type="submission" date="2017-04" db="EMBL/GenBank/DDBJ databases">
        <title>Function of individual gut microbiota members based on whole genome sequencing of pure cultures obtained from chicken caecum.</title>
        <authorList>
            <person name="Medvecky M."/>
            <person name="Cejkova D."/>
            <person name="Polansky O."/>
            <person name="Karasova D."/>
            <person name="Kubasova T."/>
            <person name="Cizek A."/>
            <person name="Rychlik I."/>
        </authorList>
    </citation>
    <scope>NUCLEOTIDE SEQUENCE [LARGE SCALE GENOMIC DNA]</scope>
    <source>
        <strain evidence="2">An42</strain>
    </source>
</reference>
<organism evidence="1 2">
    <name type="scientific">Parabacteroides johnsonii</name>
    <dbReference type="NCBI Taxonomy" id="387661"/>
    <lineage>
        <taxon>Bacteria</taxon>
        <taxon>Pseudomonadati</taxon>
        <taxon>Bacteroidota</taxon>
        <taxon>Bacteroidia</taxon>
        <taxon>Bacteroidales</taxon>
        <taxon>Tannerellaceae</taxon>
        <taxon>Parabacteroides</taxon>
    </lineage>
</organism>
<gene>
    <name evidence="1" type="ORF">B5F96_09035</name>
</gene>
<evidence type="ECO:0000313" key="1">
    <source>
        <dbReference type="EMBL" id="OUO05491.1"/>
    </source>
</evidence>
<name>A0A9Q5SS79_9BACT</name>
<protein>
    <submittedName>
        <fullName evidence="1">Uncharacterized protein</fullName>
    </submittedName>
</protein>
<dbReference type="RefSeq" id="WP_008151828.1">
    <property type="nucleotide sequence ID" value="NZ_CALVDK010000020.1"/>
</dbReference>
<proteinExistence type="predicted"/>
<accession>A0A9Q5SS79</accession>
<dbReference type="EMBL" id="NFIJ01000007">
    <property type="protein sequence ID" value="OUO05491.1"/>
    <property type="molecule type" value="Genomic_DNA"/>
</dbReference>
<sequence length="425" mass="48068">MVQRIYVKCPSCGKVYQLKFQIDQTINIYEWPINFECVDCGDNLTYKYGKRGLSPREFMYMPSPQDPPITTIGYSSSLPIIDDLYMKDLDFAQSMALSSLFLSLSFKSPFFSLEEIHKYDVFLTRMQNGLLPYKGALNSLLPILKKGNAEAFSQKMATLFDVKKYKPLGSVQDMYDSYFKLLEVVYLNIAPQYYLDDCHARFIKPLEDLINKLTVDEVRNIKVKLDASGLISKWYKDEVLPFLAKSIDNIQKILPVMIYASAGIKDVTENGDLKIVTIGCDDVMDLYKEGYEVFAHSLKILVGLNNLQENGDIDVFTHSGLSDVDTITKFAGKAAGKMIEVLEGNGAFMDYLDGSMNNKIRNAASHSGGIDYDSTTQHIKCHYDATDDSKVYETTLMSVCRLCHVLILHLIETTLLARKIVEKAK</sequence>
<comment type="caution">
    <text evidence="1">The sequence shown here is derived from an EMBL/GenBank/DDBJ whole genome shotgun (WGS) entry which is preliminary data.</text>
</comment>
<dbReference type="AlphaFoldDB" id="A0A9Q5SS79"/>
<evidence type="ECO:0000313" key="2">
    <source>
        <dbReference type="Proteomes" id="UP000195975"/>
    </source>
</evidence>